<dbReference type="RefSeq" id="WP_309970894.1">
    <property type="nucleotide sequence ID" value="NZ_JAVDWH010000001.1"/>
</dbReference>
<keyword evidence="1" id="KW-1133">Transmembrane helix</keyword>
<evidence type="ECO:0000313" key="3">
    <source>
        <dbReference type="Proteomes" id="UP001257739"/>
    </source>
</evidence>
<dbReference type="Proteomes" id="UP001257739">
    <property type="component" value="Unassembled WGS sequence"/>
</dbReference>
<accession>A0ABU1UQC1</accession>
<evidence type="ECO:0000256" key="1">
    <source>
        <dbReference type="SAM" id="Phobius"/>
    </source>
</evidence>
<proteinExistence type="predicted"/>
<keyword evidence="1" id="KW-0472">Membrane</keyword>
<keyword evidence="3" id="KW-1185">Reference proteome</keyword>
<gene>
    <name evidence="2" type="ORF">J2X11_002217</name>
</gene>
<name>A0ABU1UQC1_9ACTN</name>
<sequence>MRLRARTILRRGFLTMITLQFLTIGTLMIVTKVRKVIRGRSATPFPVTPPRPIPIGDQGIATAFTYGADLYEDMLAEIDAAQDRILFETYIIKGDAMG</sequence>
<evidence type="ECO:0000313" key="2">
    <source>
        <dbReference type="EMBL" id="MDR7087378.1"/>
    </source>
</evidence>
<dbReference type="SUPFAM" id="SSF56024">
    <property type="entry name" value="Phospholipase D/nuclease"/>
    <property type="match status" value="1"/>
</dbReference>
<keyword evidence="1" id="KW-0812">Transmembrane</keyword>
<protein>
    <submittedName>
        <fullName evidence="2">Uncharacterized protein</fullName>
    </submittedName>
</protein>
<dbReference type="EMBL" id="JAVDWH010000001">
    <property type="protein sequence ID" value="MDR7087378.1"/>
    <property type="molecule type" value="Genomic_DNA"/>
</dbReference>
<reference evidence="2 3" key="1">
    <citation type="submission" date="2023-07" db="EMBL/GenBank/DDBJ databases">
        <title>Sorghum-associated microbial communities from plants grown in Nebraska, USA.</title>
        <authorList>
            <person name="Schachtman D."/>
        </authorList>
    </citation>
    <scope>NUCLEOTIDE SEQUENCE [LARGE SCALE GENOMIC DNA]</scope>
    <source>
        <strain evidence="2 3">BE248</strain>
    </source>
</reference>
<comment type="caution">
    <text evidence="2">The sequence shown here is derived from an EMBL/GenBank/DDBJ whole genome shotgun (WGS) entry which is preliminary data.</text>
</comment>
<feature type="transmembrane region" description="Helical" evidence="1">
    <location>
        <begin position="12"/>
        <end position="30"/>
    </location>
</feature>
<organism evidence="2 3">
    <name type="scientific">Aeromicrobium panaciterrae</name>
    <dbReference type="NCBI Taxonomy" id="363861"/>
    <lineage>
        <taxon>Bacteria</taxon>
        <taxon>Bacillati</taxon>
        <taxon>Actinomycetota</taxon>
        <taxon>Actinomycetes</taxon>
        <taxon>Propionibacteriales</taxon>
        <taxon>Nocardioidaceae</taxon>
        <taxon>Aeromicrobium</taxon>
    </lineage>
</organism>